<evidence type="ECO:0000259" key="10">
    <source>
        <dbReference type="Pfam" id="PF00156"/>
    </source>
</evidence>
<dbReference type="PANTHER" id="PTHR32315">
    <property type="entry name" value="ADENINE PHOSPHORIBOSYLTRANSFERASE"/>
    <property type="match status" value="1"/>
</dbReference>
<dbReference type="GO" id="GO:0006166">
    <property type="term" value="P:purine ribonucleoside salvage"/>
    <property type="evidence" value="ECO:0007669"/>
    <property type="project" value="UniProtKB-KW"/>
</dbReference>
<dbReference type="HOGENOM" id="CLU_2145861_0_0_1"/>
<keyword evidence="6" id="KW-0963">Cytoplasm</keyword>
<evidence type="ECO:0000256" key="1">
    <source>
        <dbReference type="ARBA" id="ARBA00000868"/>
    </source>
</evidence>
<keyword evidence="7" id="KW-0328">Glycosyltransferase</keyword>
<dbReference type="EMBL" id="AMGV01000002">
    <property type="protein sequence ID" value="KEF60859.1"/>
    <property type="molecule type" value="Genomic_DNA"/>
</dbReference>
<protein>
    <recommendedName>
        <fullName evidence="5">adenine phosphoribosyltransferase</fullName>
        <ecNumber evidence="5">2.4.2.7</ecNumber>
    </recommendedName>
</protein>
<organism evidence="11 12">
    <name type="scientific">Exophiala aquamarina CBS 119918</name>
    <dbReference type="NCBI Taxonomy" id="1182545"/>
    <lineage>
        <taxon>Eukaryota</taxon>
        <taxon>Fungi</taxon>
        <taxon>Dikarya</taxon>
        <taxon>Ascomycota</taxon>
        <taxon>Pezizomycotina</taxon>
        <taxon>Eurotiomycetes</taxon>
        <taxon>Chaetothyriomycetidae</taxon>
        <taxon>Chaetothyriales</taxon>
        <taxon>Herpotrichiellaceae</taxon>
        <taxon>Exophiala</taxon>
    </lineage>
</organism>
<dbReference type="OrthoDB" id="363185at2759"/>
<dbReference type="GO" id="GO:0003999">
    <property type="term" value="F:adenine phosphoribosyltransferase activity"/>
    <property type="evidence" value="ECO:0007669"/>
    <property type="project" value="UniProtKB-EC"/>
</dbReference>
<feature type="domain" description="Phosphoribosyltransferase" evidence="10">
    <location>
        <begin position="18"/>
        <end position="106"/>
    </location>
</feature>
<evidence type="ECO:0000313" key="11">
    <source>
        <dbReference type="EMBL" id="KEF60859.1"/>
    </source>
</evidence>
<dbReference type="GO" id="GO:0002055">
    <property type="term" value="F:adenine binding"/>
    <property type="evidence" value="ECO:0007669"/>
    <property type="project" value="TreeGrafter"/>
</dbReference>
<dbReference type="SUPFAM" id="SSF53271">
    <property type="entry name" value="PRTase-like"/>
    <property type="match status" value="1"/>
</dbReference>
<evidence type="ECO:0000256" key="6">
    <source>
        <dbReference type="ARBA" id="ARBA00022490"/>
    </source>
</evidence>
<dbReference type="InterPro" id="IPR029057">
    <property type="entry name" value="PRTase-like"/>
</dbReference>
<evidence type="ECO:0000256" key="7">
    <source>
        <dbReference type="ARBA" id="ARBA00022676"/>
    </source>
</evidence>
<dbReference type="Proteomes" id="UP000027920">
    <property type="component" value="Unassembled WGS sequence"/>
</dbReference>
<dbReference type="InterPro" id="IPR000836">
    <property type="entry name" value="PRTase_dom"/>
</dbReference>
<evidence type="ECO:0000256" key="2">
    <source>
        <dbReference type="ARBA" id="ARBA00004496"/>
    </source>
</evidence>
<dbReference type="Pfam" id="PF00156">
    <property type="entry name" value="Pribosyltran"/>
    <property type="match status" value="1"/>
</dbReference>
<name>A0A072PLA3_9EURO</name>
<dbReference type="EC" id="2.4.2.7" evidence="5"/>
<accession>A0A072PLA3</accession>
<dbReference type="InterPro" id="IPR050054">
    <property type="entry name" value="UPRTase/APRTase"/>
</dbReference>
<evidence type="ECO:0000313" key="12">
    <source>
        <dbReference type="Proteomes" id="UP000027920"/>
    </source>
</evidence>
<evidence type="ECO:0000256" key="3">
    <source>
        <dbReference type="ARBA" id="ARBA00004659"/>
    </source>
</evidence>
<comment type="similarity">
    <text evidence="4">Belongs to the purine/pyrimidine phosphoribosyltransferase family.</text>
</comment>
<comment type="pathway">
    <text evidence="3">Purine metabolism; AMP biosynthesis via salvage pathway; AMP from adenine: step 1/1.</text>
</comment>
<keyword evidence="9" id="KW-0660">Purine salvage</keyword>
<dbReference type="VEuPathDB" id="FungiDB:A1O9_02421"/>
<gene>
    <name evidence="11" type="ORF">A1O9_02421</name>
</gene>
<proteinExistence type="inferred from homology"/>
<dbReference type="STRING" id="1182545.A0A072PLA3"/>
<dbReference type="PANTHER" id="PTHR32315:SF3">
    <property type="entry name" value="ADENINE PHOSPHORIBOSYLTRANSFERASE"/>
    <property type="match status" value="1"/>
</dbReference>
<comment type="subcellular location">
    <subcellularLocation>
        <location evidence="2">Cytoplasm</location>
    </subcellularLocation>
</comment>
<keyword evidence="8" id="KW-0808">Transferase</keyword>
<dbReference type="GeneID" id="25277365"/>
<keyword evidence="12" id="KW-1185">Reference proteome</keyword>
<comment type="caution">
    <text evidence="11">The sequence shown here is derived from an EMBL/GenBank/DDBJ whole genome shotgun (WGS) entry which is preliminary data.</text>
</comment>
<dbReference type="CDD" id="cd06223">
    <property type="entry name" value="PRTases_typeI"/>
    <property type="match status" value="1"/>
</dbReference>
<dbReference type="GO" id="GO:0006168">
    <property type="term" value="P:adenine salvage"/>
    <property type="evidence" value="ECO:0007669"/>
    <property type="project" value="TreeGrafter"/>
</dbReference>
<evidence type="ECO:0000256" key="5">
    <source>
        <dbReference type="ARBA" id="ARBA00011893"/>
    </source>
</evidence>
<dbReference type="GO" id="GO:0005737">
    <property type="term" value="C:cytoplasm"/>
    <property type="evidence" value="ECO:0007669"/>
    <property type="project" value="UniProtKB-SubCell"/>
</dbReference>
<sequence>MVRAIPDFPRSGIKFRHVLNISQQPGGLALCISLLQTHFSGDLTKVDVIACCEAGGFVFASALALQLNVRLLLIREVGKLPPPVVSVTKPRSYISSSASDDLEEKRIEMSRA</sequence>
<dbReference type="Gene3D" id="3.40.50.2020">
    <property type="match status" value="1"/>
</dbReference>
<dbReference type="AlphaFoldDB" id="A0A072PLA3"/>
<evidence type="ECO:0000256" key="9">
    <source>
        <dbReference type="ARBA" id="ARBA00022726"/>
    </source>
</evidence>
<evidence type="ECO:0000256" key="4">
    <source>
        <dbReference type="ARBA" id="ARBA00008391"/>
    </source>
</evidence>
<comment type="catalytic activity">
    <reaction evidence="1">
        <text>AMP + diphosphate = 5-phospho-alpha-D-ribose 1-diphosphate + adenine</text>
        <dbReference type="Rhea" id="RHEA:16609"/>
        <dbReference type="ChEBI" id="CHEBI:16708"/>
        <dbReference type="ChEBI" id="CHEBI:33019"/>
        <dbReference type="ChEBI" id="CHEBI:58017"/>
        <dbReference type="ChEBI" id="CHEBI:456215"/>
        <dbReference type="EC" id="2.4.2.7"/>
    </reaction>
</comment>
<reference evidence="11 12" key="1">
    <citation type="submission" date="2013-03" db="EMBL/GenBank/DDBJ databases">
        <title>The Genome Sequence of Exophiala aquamarina CBS 119918.</title>
        <authorList>
            <consortium name="The Broad Institute Genomics Platform"/>
            <person name="Cuomo C."/>
            <person name="de Hoog S."/>
            <person name="Gorbushina A."/>
            <person name="Walker B."/>
            <person name="Young S.K."/>
            <person name="Zeng Q."/>
            <person name="Gargeya S."/>
            <person name="Fitzgerald M."/>
            <person name="Haas B."/>
            <person name="Abouelleil A."/>
            <person name="Allen A.W."/>
            <person name="Alvarado L."/>
            <person name="Arachchi H.M."/>
            <person name="Berlin A.M."/>
            <person name="Chapman S.B."/>
            <person name="Gainer-Dewar J."/>
            <person name="Goldberg J."/>
            <person name="Griggs A."/>
            <person name="Gujja S."/>
            <person name="Hansen M."/>
            <person name="Howarth C."/>
            <person name="Imamovic A."/>
            <person name="Ireland A."/>
            <person name="Larimer J."/>
            <person name="McCowan C."/>
            <person name="Murphy C."/>
            <person name="Pearson M."/>
            <person name="Poon T.W."/>
            <person name="Priest M."/>
            <person name="Roberts A."/>
            <person name="Saif S."/>
            <person name="Shea T."/>
            <person name="Sisk P."/>
            <person name="Sykes S."/>
            <person name="Wortman J."/>
            <person name="Nusbaum C."/>
            <person name="Birren B."/>
        </authorList>
    </citation>
    <scope>NUCLEOTIDE SEQUENCE [LARGE SCALE GENOMIC DNA]</scope>
    <source>
        <strain evidence="11 12">CBS 119918</strain>
    </source>
</reference>
<dbReference type="RefSeq" id="XP_013263449.1">
    <property type="nucleotide sequence ID" value="XM_013407995.1"/>
</dbReference>
<evidence type="ECO:0000256" key="8">
    <source>
        <dbReference type="ARBA" id="ARBA00022679"/>
    </source>
</evidence>
<dbReference type="GO" id="GO:0016208">
    <property type="term" value="F:AMP binding"/>
    <property type="evidence" value="ECO:0007669"/>
    <property type="project" value="TreeGrafter"/>
</dbReference>
<dbReference type="GO" id="GO:0044209">
    <property type="term" value="P:AMP salvage"/>
    <property type="evidence" value="ECO:0007669"/>
    <property type="project" value="TreeGrafter"/>
</dbReference>